<evidence type="ECO:0000259" key="3">
    <source>
        <dbReference type="Pfam" id="PF00561"/>
    </source>
</evidence>
<dbReference type="InterPro" id="IPR019913">
    <property type="entry name" value="Pyrimidine_utilisation_RutD"/>
</dbReference>
<feature type="domain" description="AB hydrolase-1" evidence="3">
    <location>
        <begin position="18"/>
        <end position="123"/>
    </location>
</feature>
<comment type="similarity">
    <text evidence="2">Belongs to the AB hydrolase superfamily. Hydrolase RutD family.</text>
</comment>
<keyword evidence="5" id="KW-1185">Reference proteome</keyword>
<dbReference type="HAMAP" id="MF_00832">
    <property type="entry name" value="RutD"/>
    <property type="match status" value="1"/>
</dbReference>
<protein>
    <recommendedName>
        <fullName evidence="2">Putative carbamate hydrolase RutD</fullName>
        <ecNumber evidence="2">3.5.1.-</ecNumber>
    </recommendedName>
    <alternativeName>
        <fullName evidence="2">Aminohydrolase</fullName>
    </alternativeName>
</protein>
<evidence type="ECO:0000256" key="2">
    <source>
        <dbReference type="HAMAP-Rule" id="MF_00832"/>
    </source>
</evidence>
<comment type="function">
    <text evidence="2">Involved in pyrimidine catabolism. May facilitate the hydrolysis of carbamate, a reaction that can also occur spontaneously.</text>
</comment>
<dbReference type="NCBIfam" id="TIGR03611">
    <property type="entry name" value="RutD"/>
    <property type="match status" value="1"/>
</dbReference>
<dbReference type="SUPFAM" id="SSF53474">
    <property type="entry name" value="alpha/beta-Hydrolases"/>
    <property type="match status" value="1"/>
</dbReference>
<dbReference type="InterPro" id="IPR050471">
    <property type="entry name" value="AB_hydrolase"/>
</dbReference>
<dbReference type="Proteomes" id="UP001595681">
    <property type="component" value="Unassembled WGS sequence"/>
</dbReference>
<dbReference type="Gene3D" id="3.40.50.1820">
    <property type="entry name" value="alpha/beta hydrolase"/>
    <property type="match status" value="1"/>
</dbReference>
<dbReference type="EMBL" id="JBHRVU010000005">
    <property type="protein sequence ID" value="MFC3444153.1"/>
    <property type="molecule type" value="Genomic_DNA"/>
</dbReference>
<dbReference type="RefSeq" id="WP_380799073.1">
    <property type="nucleotide sequence ID" value="NZ_JBHRVU010000005.1"/>
</dbReference>
<reference evidence="5" key="1">
    <citation type="journal article" date="2019" name="Int. J. Syst. Evol. Microbiol.">
        <title>The Global Catalogue of Microorganisms (GCM) 10K type strain sequencing project: providing services to taxonomists for standard genome sequencing and annotation.</title>
        <authorList>
            <consortium name="The Broad Institute Genomics Platform"/>
            <consortium name="The Broad Institute Genome Sequencing Center for Infectious Disease"/>
            <person name="Wu L."/>
            <person name="Ma J."/>
        </authorList>
    </citation>
    <scope>NUCLEOTIDE SEQUENCE [LARGE SCALE GENOMIC DNA]</scope>
    <source>
        <strain evidence="5">CCM 7491</strain>
    </source>
</reference>
<dbReference type="PRINTS" id="PR00111">
    <property type="entry name" value="ABHYDROLASE"/>
</dbReference>
<sequence>MPIADGLYYEIHGASDAPPLILSSGLGGSASYWASNTPALAEHFRVIAYDHRGTGRSDRALPATTSVEDMSADVISLMDALAIDTASFIGHALGGMIGIETAIMTTRIDRLVVINGWRTLDPHTSRCFDVRLDLLRDSGPAAFLRAQPLFLFPPDWISAHDAALVEEAGHQLAHFPGTATVEKRIAAVRAYSPELLDMAATGHWLVIGTRDDMLVPLTSALDVASPVPWASRFTFDWGGHACNVTDPETFNRIVLDFLRS</sequence>
<name>A0ABV7NKW7_9SPHN</name>
<proteinExistence type="inferred from homology"/>
<dbReference type="EC" id="3.5.1.-" evidence="2"/>
<evidence type="ECO:0000256" key="1">
    <source>
        <dbReference type="ARBA" id="ARBA00022801"/>
    </source>
</evidence>
<gene>
    <name evidence="2 4" type="primary">rutD</name>
    <name evidence="4" type="ORF">ACFOKF_23695</name>
</gene>
<dbReference type="Pfam" id="PF00561">
    <property type="entry name" value="Abhydrolase_1"/>
    <property type="match status" value="1"/>
</dbReference>
<comment type="catalytic activity">
    <reaction evidence="2">
        <text>carbamate + 2 H(+) = NH4(+) + CO2</text>
        <dbReference type="Rhea" id="RHEA:15649"/>
        <dbReference type="ChEBI" id="CHEBI:13941"/>
        <dbReference type="ChEBI" id="CHEBI:15378"/>
        <dbReference type="ChEBI" id="CHEBI:16526"/>
        <dbReference type="ChEBI" id="CHEBI:28938"/>
    </reaction>
</comment>
<evidence type="ECO:0000313" key="5">
    <source>
        <dbReference type="Proteomes" id="UP001595681"/>
    </source>
</evidence>
<accession>A0ABV7NKW7</accession>
<evidence type="ECO:0000313" key="4">
    <source>
        <dbReference type="EMBL" id="MFC3444153.1"/>
    </source>
</evidence>
<organism evidence="4 5">
    <name type="scientific">Sphingobium rhizovicinum</name>
    <dbReference type="NCBI Taxonomy" id="432308"/>
    <lineage>
        <taxon>Bacteria</taxon>
        <taxon>Pseudomonadati</taxon>
        <taxon>Pseudomonadota</taxon>
        <taxon>Alphaproteobacteria</taxon>
        <taxon>Sphingomonadales</taxon>
        <taxon>Sphingomonadaceae</taxon>
        <taxon>Sphingobium</taxon>
    </lineage>
</organism>
<dbReference type="PANTHER" id="PTHR43433">
    <property type="entry name" value="HYDROLASE, ALPHA/BETA FOLD FAMILY PROTEIN"/>
    <property type="match status" value="1"/>
</dbReference>
<dbReference type="InterPro" id="IPR029058">
    <property type="entry name" value="AB_hydrolase_fold"/>
</dbReference>
<dbReference type="PANTHER" id="PTHR43433:SF5">
    <property type="entry name" value="AB HYDROLASE-1 DOMAIN-CONTAINING PROTEIN"/>
    <property type="match status" value="1"/>
</dbReference>
<dbReference type="InterPro" id="IPR000073">
    <property type="entry name" value="AB_hydrolase_1"/>
</dbReference>
<keyword evidence="1 2" id="KW-0378">Hydrolase</keyword>
<comment type="caution">
    <text evidence="4">The sequence shown here is derived from an EMBL/GenBank/DDBJ whole genome shotgun (WGS) entry which is preliminary data.</text>
</comment>